<dbReference type="GO" id="GO:0016787">
    <property type="term" value="F:hydrolase activity"/>
    <property type="evidence" value="ECO:0007669"/>
    <property type="project" value="UniProtKB-KW"/>
</dbReference>
<keyword evidence="1" id="KW-0547">Nucleotide-binding</keyword>
<dbReference type="CDD" id="cd18795">
    <property type="entry name" value="SF2_C_Ski2"/>
    <property type="match status" value="2"/>
</dbReference>
<dbReference type="InterPro" id="IPR036388">
    <property type="entry name" value="WH-like_DNA-bd_sf"/>
</dbReference>
<keyword evidence="2" id="KW-0378">Hydrolase</keyword>
<evidence type="ECO:0000256" key="3">
    <source>
        <dbReference type="ARBA" id="ARBA00022806"/>
    </source>
</evidence>
<dbReference type="SUPFAM" id="SSF46785">
    <property type="entry name" value="Winged helix' DNA-binding domain"/>
    <property type="match status" value="1"/>
</dbReference>
<organism evidence="7 8">
    <name type="scientific">Babesia divergens</name>
    <dbReference type="NCBI Taxonomy" id="32595"/>
    <lineage>
        <taxon>Eukaryota</taxon>
        <taxon>Sar</taxon>
        <taxon>Alveolata</taxon>
        <taxon>Apicomplexa</taxon>
        <taxon>Aconoidasida</taxon>
        <taxon>Piroplasmida</taxon>
        <taxon>Babesiidae</taxon>
        <taxon>Babesia</taxon>
    </lineage>
</organism>
<dbReference type="PANTHER" id="PTHR47961">
    <property type="entry name" value="DNA POLYMERASE THETA, PUTATIVE (AFU_ORTHOLOGUE AFUA_1G05260)-RELATED"/>
    <property type="match status" value="1"/>
</dbReference>
<dbReference type="FunFam" id="1.10.10.10:FF:000012">
    <property type="entry name" value="U5 small nuclear ribonucleoprotein helicase"/>
    <property type="match status" value="2"/>
</dbReference>
<dbReference type="Gene3D" id="1.10.10.10">
    <property type="entry name" value="Winged helix-like DNA-binding domain superfamily/Winged helix DNA-binding domain"/>
    <property type="match status" value="2"/>
</dbReference>
<protein>
    <submittedName>
        <fullName evidence="7">Helicase</fullName>
    </submittedName>
</protein>
<dbReference type="Gene3D" id="3.40.50.300">
    <property type="entry name" value="P-loop containing nucleotide triphosphate hydrolases"/>
    <property type="match status" value="4"/>
</dbReference>
<dbReference type="PIRSF" id="PIRSF039073">
    <property type="entry name" value="BRR2"/>
    <property type="match status" value="1"/>
</dbReference>
<evidence type="ECO:0000313" key="8">
    <source>
        <dbReference type="Proteomes" id="UP001195914"/>
    </source>
</evidence>
<dbReference type="SMART" id="SM00487">
    <property type="entry name" value="DEXDc"/>
    <property type="match status" value="2"/>
</dbReference>
<dbReference type="FunFam" id="3.40.50.300:FF:003287">
    <property type="entry name" value="U5 small nuclear ribonucleoprotein 200 kDa helicase"/>
    <property type="match status" value="1"/>
</dbReference>
<feature type="domain" description="Helicase C-terminal" evidence="6">
    <location>
        <begin position="1377"/>
        <end position="1573"/>
    </location>
</feature>
<dbReference type="GO" id="GO:0005524">
    <property type="term" value="F:ATP binding"/>
    <property type="evidence" value="ECO:0007669"/>
    <property type="project" value="UniProtKB-KW"/>
</dbReference>
<keyword evidence="3 7" id="KW-0347">Helicase</keyword>
<dbReference type="PROSITE" id="PS51192">
    <property type="entry name" value="HELICASE_ATP_BIND_1"/>
    <property type="match status" value="2"/>
</dbReference>
<gene>
    <name evidence="7" type="ORF">X943_003010</name>
</gene>
<dbReference type="SMART" id="SM00973">
    <property type="entry name" value="Sec63"/>
    <property type="match status" value="2"/>
</dbReference>
<evidence type="ECO:0000256" key="2">
    <source>
        <dbReference type="ARBA" id="ARBA00022801"/>
    </source>
</evidence>
<dbReference type="InterPro" id="IPR027417">
    <property type="entry name" value="P-loop_NTPase"/>
</dbReference>
<name>A0AAD9LKG2_BABDI</name>
<dbReference type="Gene3D" id="2.60.40.150">
    <property type="entry name" value="C2 domain"/>
    <property type="match status" value="1"/>
</dbReference>
<dbReference type="SMART" id="SM00490">
    <property type="entry name" value="HELICc"/>
    <property type="match status" value="2"/>
</dbReference>
<reference evidence="7" key="1">
    <citation type="journal article" date="2014" name="Nucleic Acids Res.">
        <title>The evolutionary dynamics of variant antigen genes in Babesia reveal a history of genomic innovation underlying host-parasite interaction.</title>
        <authorList>
            <person name="Jackson A.P."/>
            <person name="Otto T.D."/>
            <person name="Darby A."/>
            <person name="Ramaprasad A."/>
            <person name="Xia D."/>
            <person name="Echaide I.E."/>
            <person name="Farber M."/>
            <person name="Gahlot S."/>
            <person name="Gamble J."/>
            <person name="Gupta D."/>
            <person name="Gupta Y."/>
            <person name="Jackson L."/>
            <person name="Malandrin L."/>
            <person name="Malas T.B."/>
            <person name="Moussa E."/>
            <person name="Nair M."/>
            <person name="Reid A.J."/>
            <person name="Sanders M."/>
            <person name="Sharma J."/>
            <person name="Tracey A."/>
            <person name="Quail M.A."/>
            <person name="Weir W."/>
            <person name="Wastling J.M."/>
            <person name="Hall N."/>
            <person name="Willadsen P."/>
            <person name="Lingelbach K."/>
            <person name="Shiels B."/>
            <person name="Tait A."/>
            <person name="Berriman M."/>
            <person name="Allred D.R."/>
            <person name="Pain A."/>
        </authorList>
    </citation>
    <scope>NUCLEOTIDE SEQUENCE</scope>
    <source>
        <strain evidence="7">1802A</strain>
    </source>
</reference>
<dbReference type="Pfam" id="PF00271">
    <property type="entry name" value="Helicase_C"/>
    <property type="match status" value="2"/>
</dbReference>
<dbReference type="InterPro" id="IPR004179">
    <property type="entry name" value="Sec63-dom"/>
</dbReference>
<evidence type="ECO:0000256" key="1">
    <source>
        <dbReference type="ARBA" id="ARBA00022741"/>
    </source>
</evidence>
<feature type="domain" description="Helicase C-terminal" evidence="6">
    <location>
        <begin position="480"/>
        <end position="693"/>
    </location>
</feature>
<evidence type="ECO:0000313" key="7">
    <source>
        <dbReference type="EMBL" id="KAK1939755.1"/>
    </source>
</evidence>
<dbReference type="SUPFAM" id="SSF158702">
    <property type="entry name" value="Sec63 N-terminal domain-like"/>
    <property type="match status" value="2"/>
</dbReference>
<dbReference type="InterPro" id="IPR011545">
    <property type="entry name" value="DEAD/DEAH_box_helicase_dom"/>
</dbReference>
<dbReference type="InterPro" id="IPR050474">
    <property type="entry name" value="Hel308_SKI2-like"/>
</dbReference>
<dbReference type="GO" id="GO:0003676">
    <property type="term" value="F:nucleic acid binding"/>
    <property type="evidence" value="ECO:0007669"/>
    <property type="project" value="InterPro"/>
</dbReference>
<dbReference type="Gene3D" id="1.10.3380.10">
    <property type="entry name" value="Sec63 N-terminal domain-like domain"/>
    <property type="match status" value="2"/>
</dbReference>
<proteinExistence type="predicted"/>
<dbReference type="InterPro" id="IPR003593">
    <property type="entry name" value="AAA+_ATPase"/>
</dbReference>
<dbReference type="Proteomes" id="UP001195914">
    <property type="component" value="Unassembled WGS sequence"/>
</dbReference>
<dbReference type="PANTHER" id="PTHR47961:SF13">
    <property type="entry name" value="ACTIVATING SIGNAL COINTEGRATOR 1 COMPLEX SUBUNIT 3"/>
    <property type="match status" value="1"/>
</dbReference>
<dbReference type="PROSITE" id="PS51194">
    <property type="entry name" value="HELICASE_CTER"/>
    <property type="match status" value="2"/>
</dbReference>
<dbReference type="Pfam" id="PF00270">
    <property type="entry name" value="DEAD"/>
    <property type="match status" value="2"/>
</dbReference>
<dbReference type="InterPro" id="IPR001650">
    <property type="entry name" value="Helicase_C-like"/>
</dbReference>
<accession>A0AAD9LKG2</accession>
<keyword evidence="8" id="KW-1185">Reference proteome</keyword>
<dbReference type="InterPro" id="IPR014001">
    <property type="entry name" value="Helicase_ATP-bd"/>
</dbReference>
<dbReference type="InterPro" id="IPR036390">
    <property type="entry name" value="WH_DNA-bd_sf"/>
</dbReference>
<feature type="domain" description="Helicase ATP-binding" evidence="5">
    <location>
        <begin position="1167"/>
        <end position="1340"/>
    </location>
</feature>
<feature type="domain" description="Helicase ATP-binding" evidence="5">
    <location>
        <begin position="285"/>
        <end position="470"/>
    </location>
</feature>
<dbReference type="GO" id="GO:0004386">
    <property type="term" value="F:helicase activity"/>
    <property type="evidence" value="ECO:0007669"/>
    <property type="project" value="UniProtKB-KW"/>
</dbReference>
<reference evidence="7" key="2">
    <citation type="submission" date="2021-05" db="EMBL/GenBank/DDBJ databases">
        <authorList>
            <person name="Pain A."/>
        </authorList>
    </citation>
    <scope>NUCLEOTIDE SEQUENCE</scope>
    <source>
        <strain evidence="7">1802A</strain>
    </source>
</reference>
<dbReference type="InterPro" id="IPR057842">
    <property type="entry name" value="WH_MER3"/>
</dbReference>
<comment type="caution">
    <text evidence="7">The sequence shown here is derived from an EMBL/GenBank/DDBJ whole genome shotgun (WGS) entry which is preliminary data.</text>
</comment>
<evidence type="ECO:0000259" key="6">
    <source>
        <dbReference type="PROSITE" id="PS51194"/>
    </source>
</evidence>
<sequence length="1920" mass="217089">MSATTQFPESPYNTKAPRYRFLWRFQVTEDVFDDGWLDVRLRFISIKGPGASLGISTEGNGMPNEGEADSEEPANVGTLDWCMRKCEEIGGNAPSLSPIKIFGLIISHLGECSDFIASLLTERLGIPYIHFISRVIQFRKNLLQQWSARLQVLEHEIVSNTRNQLDLEYVQSLVLKSTGKPIEYYRGNLSAILGKISPEELYHLTLGASTSRTHAGGAAQFPTALVLDVEREDNDLFEKVVIPPVKNPVVANVEELRRIDSLPQWAQPAFAGLEHLNLVQSTVYDSAFNSSQNMLLSAPTGCGKTNVALLCTLQTFRSFFETGDKKGKVVYIAPMKALAGEITAKFSEALGSLGLVVCEATGDVQIARSDLFSIDVLVTTPEKFDVITRNSNTTGTQSDDSFLSKISCLIIDEVHLLNDARGSVLETVVARLFRLIESTQVPRRVVAISATLPNWQDVAHFLKVSAEHAHYFGREYRHVPLEQIYYGVKTRDAAPIMLDICFDHVQETLTKGKQCIIFVHSRNETITTATRLIEMINLHSSNPDLFQPDRALCKRFHRQLSKCKSDKIRTLSEYCMSIHHAGMVRSDRDLVETMFKEGLIRVLVCTSTLAWGINLPAHCVIVKGTFIGGVGVSRDINHLELMQMLGRAGRPQFDKSGVGIVITEHAKLSNYVRMQVEKIPIESRLHRNLENALNAEIALGSISEECEAISWLQYTFLYVRIRKNPLAYGLKSPSEEDVIAQLRNMVHDAAVNLDRARLIRFSETKGEFASTDLGRIAARYYVDYETIYNFAISINPEIDVDNVNMLAAHVSDNHDTGGGVKPPERPFIDEGYILERLCECKEYESLLYRDEELEELTSLMATCLYKPKRGLNHITTKVSLLIESHINRSSLRTPSLISDMNYIIQNTGRLLLSYFEVATSETVAGPPIGDMIYKWALMFERQMWDINGMPRSVAYHFCYRYHALYDMPKMQSSKLPVLSPVTAARLVKYKLEPLLELTQQELADVVRSKREAASVYRYLRYVPYPRVSFSSQPITGRICKVNISISLNNEWSIRWNGYSESFHIWVCSDSRIINKSKISMNAKKCKDTIGLLVPVQDEVTYLTLKIFSCRWLGITLEDQLVLQRGHAMNDGYTRLLKLLPVPTHVLNHGTFEYPHMYLNPLQSQMFPYCYFSDDNLLVGAPTGSGKTAVAELAIFRLWCTQPQKKAVYIAPLKALAYERLKDWKKKFGSFKNVVEVTGDSRTTAKEIARSHLIVTTPEKWDGISRHWMQRKYVRSIGLVIIDEVHLLGENRGGVLESIVTRLSFISKLTDTTTRIICLSTALANSRQIADWLSVKPSRLFNFSPAVRPVSCSIYIDGFPLKAYCPRMNSMNRPAFATIMRHDVRAPVLVFVSSRRQTRTTAQDFVGLLQQKSLKWASYDTLKEPFMDEYMNLFVEHGVGIHHAGLHDSDRTRIEEMFLHGQIKVLIATSTLAWGVNLPAKVVIIKGTEYYDGKTKKYVDYSITDIMQMVGRAGRSQQDKDAYAYIYTESRKVDFYKAFMFSPFPAESSFHEHIIDSLNSEIASGTVASEKQAFEYLKNTFFYRRLHSNPLYYLNIDLLKGCSAGSSTEELASCIITRCLQRLNDLGCVSISYNEESTYRECHNMLTPSLLGILASQYYISCETMANFMFDLNRRSSEITIFKALRILANATEFSEVPLRHNEDAYNMQLSSVAVMPILDSEASNPHAKTFLLFQSRLFGLPVPVFDYNNDLKSILDQMPRIIQALIDLMACHRNLRNLQNLLMLYKHLLTGAHILDPCLTFDDPVDIKLQVMDARSNKPLRHKVVCALEGWYRCDATGVNEVDVVVNVSNMAQANDTSYLTLGNDASNVLYGFKKVSSDGSYAFRLKLDCTGRHLVIRVLFTSCTSLTFDQQKTLILSVN</sequence>
<dbReference type="SMART" id="SM00382">
    <property type="entry name" value="AAA"/>
    <property type="match status" value="2"/>
</dbReference>
<dbReference type="Pfam" id="PF02889">
    <property type="entry name" value="Sec63"/>
    <property type="match status" value="2"/>
</dbReference>
<evidence type="ECO:0000256" key="4">
    <source>
        <dbReference type="ARBA" id="ARBA00022840"/>
    </source>
</evidence>
<dbReference type="EMBL" id="JAHBMH010000007">
    <property type="protein sequence ID" value="KAK1939755.1"/>
    <property type="molecule type" value="Genomic_DNA"/>
</dbReference>
<dbReference type="Pfam" id="PF23445">
    <property type="entry name" value="WHD_SNRNP200"/>
    <property type="match status" value="2"/>
</dbReference>
<evidence type="ECO:0000259" key="5">
    <source>
        <dbReference type="PROSITE" id="PS51192"/>
    </source>
</evidence>
<keyword evidence="4" id="KW-0067">ATP-binding</keyword>
<dbReference type="SUPFAM" id="SSF52540">
    <property type="entry name" value="P-loop containing nucleoside triphosphate hydrolases"/>
    <property type="match status" value="2"/>
</dbReference>
<dbReference type="InterPro" id="IPR035892">
    <property type="entry name" value="C2_domain_sf"/>
</dbReference>